<dbReference type="EMBL" id="JAGIOL010000002">
    <property type="protein sequence ID" value="MBP2437867.1"/>
    <property type="molecule type" value="Genomic_DNA"/>
</dbReference>
<name>A0ABS4ZKX5_9MICO</name>
<proteinExistence type="predicted"/>
<sequence length="39" mass="4498">MGTEPNLAPWPEWHEVNIWRDLGSPPITPDGTCWVIPER</sequence>
<comment type="caution">
    <text evidence="1">The sequence shown here is derived from an EMBL/GenBank/DDBJ whole genome shotgun (WGS) entry which is preliminary data.</text>
</comment>
<evidence type="ECO:0000313" key="2">
    <source>
        <dbReference type="Proteomes" id="UP001519362"/>
    </source>
</evidence>
<protein>
    <submittedName>
        <fullName evidence="1">Uncharacterized protein</fullName>
    </submittedName>
</protein>
<evidence type="ECO:0000313" key="1">
    <source>
        <dbReference type="EMBL" id="MBP2437867.1"/>
    </source>
</evidence>
<keyword evidence="2" id="KW-1185">Reference proteome</keyword>
<accession>A0ABS4ZKX5</accession>
<gene>
    <name evidence="1" type="ORF">JOF34_002511</name>
</gene>
<organism evidence="1 2">
    <name type="scientific">Microbacterium amylolyticum</name>
    <dbReference type="NCBI Taxonomy" id="936337"/>
    <lineage>
        <taxon>Bacteria</taxon>
        <taxon>Bacillati</taxon>
        <taxon>Actinomycetota</taxon>
        <taxon>Actinomycetes</taxon>
        <taxon>Micrococcales</taxon>
        <taxon>Microbacteriaceae</taxon>
        <taxon>Microbacterium</taxon>
    </lineage>
</organism>
<dbReference type="Proteomes" id="UP001519362">
    <property type="component" value="Unassembled WGS sequence"/>
</dbReference>
<reference evidence="1 2" key="1">
    <citation type="submission" date="2021-03" db="EMBL/GenBank/DDBJ databases">
        <title>Sequencing the genomes of 1000 actinobacteria strains.</title>
        <authorList>
            <person name="Klenk H.-P."/>
        </authorList>
    </citation>
    <scope>NUCLEOTIDE SEQUENCE [LARGE SCALE GENOMIC DNA]</scope>
    <source>
        <strain evidence="1 2">DSM 24221</strain>
    </source>
</reference>